<dbReference type="OrthoDB" id="9757559at2"/>
<evidence type="ECO:0000256" key="4">
    <source>
        <dbReference type="ARBA" id="ARBA00022553"/>
    </source>
</evidence>
<dbReference type="SMART" id="SM00827">
    <property type="entry name" value="PKS_AT"/>
    <property type="match status" value="1"/>
</dbReference>
<evidence type="ECO:0000256" key="3">
    <source>
        <dbReference type="ARBA" id="ARBA00022450"/>
    </source>
</evidence>
<dbReference type="SUPFAM" id="SSF53901">
    <property type="entry name" value="Thiolase-like"/>
    <property type="match status" value="1"/>
</dbReference>
<dbReference type="GO" id="GO:0071770">
    <property type="term" value="P:DIM/DIP cell wall layer assembly"/>
    <property type="evidence" value="ECO:0007669"/>
    <property type="project" value="TreeGrafter"/>
</dbReference>
<feature type="region of interest" description="N-terminal hotdog fold" evidence="9">
    <location>
        <begin position="1583"/>
        <end position="1713"/>
    </location>
</feature>
<dbReference type="InterPro" id="IPR020845">
    <property type="entry name" value="AMP-binding_CS"/>
</dbReference>
<name>A0A2K9LQD8_9GAMM</name>
<dbReference type="InterPro" id="IPR020806">
    <property type="entry name" value="PKS_PP-bd"/>
</dbReference>
<dbReference type="Gene3D" id="3.30.300.30">
    <property type="match status" value="1"/>
</dbReference>
<dbReference type="SUPFAM" id="SSF56801">
    <property type="entry name" value="Acetyl-CoA synthetase-like"/>
    <property type="match status" value="1"/>
</dbReference>
<dbReference type="Gene3D" id="3.40.50.1820">
    <property type="entry name" value="alpha/beta hydrolase"/>
    <property type="match status" value="1"/>
</dbReference>
<organism evidence="13 14">
    <name type="scientific">Ketobacter alkanivorans</name>
    <dbReference type="NCBI Taxonomy" id="1917421"/>
    <lineage>
        <taxon>Bacteria</taxon>
        <taxon>Pseudomonadati</taxon>
        <taxon>Pseudomonadota</taxon>
        <taxon>Gammaproteobacteria</taxon>
        <taxon>Pseudomonadales</taxon>
        <taxon>Ketobacteraceae</taxon>
        <taxon>Ketobacter</taxon>
    </lineage>
</organism>
<dbReference type="SMART" id="SM00824">
    <property type="entry name" value="PKS_TE"/>
    <property type="match status" value="1"/>
</dbReference>
<dbReference type="EMBL" id="CP022684">
    <property type="protein sequence ID" value="AUM13695.1"/>
    <property type="molecule type" value="Genomic_DNA"/>
</dbReference>
<dbReference type="InterPro" id="IPR042104">
    <property type="entry name" value="PKS_dehydratase_sf"/>
</dbReference>
<dbReference type="PANTHER" id="PTHR43775">
    <property type="entry name" value="FATTY ACID SYNTHASE"/>
    <property type="match status" value="1"/>
</dbReference>
<feature type="domain" description="Carrier" evidence="10">
    <location>
        <begin position="598"/>
        <end position="672"/>
    </location>
</feature>
<protein>
    <recommendedName>
        <fullName evidence="15">Carrier domain-containing protein</fullName>
    </recommendedName>
</protein>
<dbReference type="Pfam" id="PF16197">
    <property type="entry name" value="KAsynt_C_assoc"/>
    <property type="match status" value="1"/>
</dbReference>
<dbReference type="InterPro" id="IPR049900">
    <property type="entry name" value="PKS_mFAS_DH"/>
</dbReference>
<keyword evidence="14" id="KW-1185">Reference proteome</keyword>
<dbReference type="Pfam" id="PF00975">
    <property type="entry name" value="Thioesterase"/>
    <property type="match status" value="1"/>
</dbReference>
<evidence type="ECO:0000256" key="7">
    <source>
        <dbReference type="ARBA" id="ARBA00023098"/>
    </source>
</evidence>
<keyword evidence="6" id="KW-0276">Fatty acid metabolism</keyword>
<dbReference type="InterPro" id="IPR001227">
    <property type="entry name" value="Ac_transferase_dom_sf"/>
</dbReference>
<evidence type="ECO:0000256" key="6">
    <source>
        <dbReference type="ARBA" id="ARBA00022832"/>
    </source>
</evidence>
<dbReference type="InterPro" id="IPR005509">
    <property type="entry name" value="AfsA_hotdog_dom"/>
</dbReference>
<evidence type="ECO:0000259" key="10">
    <source>
        <dbReference type="PROSITE" id="PS50075"/>
    </source>
</evidence>
<dbReference type="InterPro" id="IPR020802">
    <property type="entry name" value="TesA-like"/>
</dbReference>
<dbReference type="PROSITE" id="PS50075">
    <property type="entry name" value="CARRIER"/>
    <property type="match status" value="2"/>
</dbReference>
<evidence type="ECO:0000256" key="1">
    <source>
        <dbReference type="ARBA" id="ARBA00005194"/>
    </source>
</evidence>
<evidence type="ECO:0000313" key="13">
    <source>
        <dbReference type="EMBL" id="AUM13695.1"/>
    </source>
</evidence>
<dbReference type="InterPro" id="IPR014043">
    <property type="entry name" value="Acyl_transferase_dom"/>
</dbReference>
<evidence type="ECO:0000256" key="2">
    <source>
        <dbReference type="ARBA" id="ARBA00006432"/>
    </source>
</evidence>
<dbReference type="InterPro" id="IPR009081">
    <property type="entry name" value="PP-bd_ACP"/>
</dbReference>
<dbReference type="CDD" id="cd00833">
    <property type="entry name" value="PKS"/>
    <property type="match status" value="1"/>
</dbReference>
<dbReference type="Pfam" id="PF02801">
    <property type="entry name" value="Ketoacyl-synt_C"/>
    <property type="match status" value="1"/>
</dbReference>
<dbReference type="PROSITE" id="PS00606">
    <property type="entry name" value="KS3_1"/>
    <property type="match status" value="1"/>
</dbReference>
<feature type="region of interest" description="C-terminal hotdog fold" evidence="9">
    <location>
        <begin position="1728"/>
        <end position="1881"/>
    </location>
</feature>
<evidence type="ECO:0000256" key="8">
    <source>
        <dbReference type="ARBA" id="ARBA00054155"/>
    </source>
</evidence>
<dbReference type="SMART" id="SM01294">
    <property type="entry name" value="PKS_PP_betabranch"/>
    <property type="match status" value="1"/>
</dbReference>
<reference evidence="14" key="1">
    <citation type="submission" date="2017-08" db="EMBL/GenBank/DDBJ databases">
        <title>Direct submision.</title>
        <authorList>
            <person name="Kim S.-J."/>
            <person name="Rhee S.-K."/>
        </authorList>
    </citation>
    <scope>NUCLEOTIDE SEQUENCE [LARGE SCALE GENOMIC DNA]</scope>
    <source>
        <strain evidence="14">GI5</strain>
    </source>
</reference>
<dbReference type="InterPro" id="IPR020841">
    <property type="entry name" value="PKS_Beta-ketoAc_synthase_dom"/>
</dbReference>
<keyword evidence="7" id="KW-0443">Lipid metabolism</keyword>
<dbReference type="Gene3D" id="3.30.70.3290">
    <property type="match status" value="1"/>
</dbReference>
<dbReference type="SUPFAM" id="SSF47336">
    <property type="entry name" value="ACP-like"/>
    <property type="match status" value="2"/>
</dbReference>
<dbReference type="GO" id="GO:0006633">
    <property type="term" value="P:fatty acid biosynthetic process"/>
    <property type="evidence" value="ECO:0007669"/>
    <property type="project" value="UniProtKB-UniPathway"/>
</dbReference>
<dbReference type="Gene3D" id="3.40.47.10">
    <property type="match status" value="1"/>
</dbReference>
<dbReference type="InterPro" id="IPR016036">
    <property type="entry name" value="Malonyl_transacylase_ACP-bd"/>
</dbReference>
<dbReference type="InterPro" id="IPR001031">
    <property type="entry name" value="Thioesterase"/>
</dbReference>
<evidence type="ECO:0000313" key="14">
    <source>
        <dbReference type="Proteomes" id="UP000235116"/>
    </source>
</evidence>
<dbReference type="Gene3D" id="1.10.1200.10">
    <property type="entry name" value="ACP-like"/>
    <property type="match status" value="2"/>
</dbReference>
<dbReference type="InterPro" id="IPR042099">
    <property type="entry name" value="ANL_N_sf"/>
</dbReference>
<dbReference type="FunFam" id="3.40.47.10:FF:000019">
    <property type="entry name" value="Polyketide synthase type I"/>
    <property type="match status" value="1"/>
</dbReference>
<dbReference type="Pfam" id="PF00109">
    <property type="entry name" value="ketoacyl-synt"/>
    <property type="match status" value="1"/>
</dbReference>
<dbReference type="PROSITE" id="PS52019">
    <property type="entry name" value="PKS_MFAS_DH"/>
    <property type="match status" value="1"/>
</dbReference>
<dbReference type="InterPro" id="IPR000873">
    <property type="entry name" value="AMP-dep_synth/lig_dom"/>
</dbReference>
<dbReference type="InterPro" id="IPR036736">
    <property type="entry name" value="ACP-like_sf"/>
</dbReference>
<dbReference type="GO" id="GO:0004312">
    <property type="term" value="F:fatty acid synthase activity"/>
    <property type="evidence" value="ECO:0007669"/>
    <property type="project" value="TreeGrafter"/>
</dbReference>
<evidence type="ECO:0000256" key="5">
    <source>
        <dbReference type="ARBA" id="ARBA00022679"/>
    </source>
</evidence>
<dbReference type="RefSeq" id="WP_101895070.1">
    <property type="nucleotide sequence ID" value="NZ_CP022684.1"/>
</dbReference>
<dbReference type="GO" id="GO:0004315">
    <property type="term" value="F:3-oxoacyl-[acyl-carrier-protein] synthase activity"/>
    <property type="evidence" value="ECO:0007669"/>
    <property type="project" value="InterPro"/>
</dbReference>
<dbReference type="Proteomes" id="UP000235116">
    <property type="component" value="Chromosome"/>
</dbReference>
<dbReference type="InterPro" id="IPR040097">
    <property type="entry name" value="FAAL/FAAC"/>
</dbReference>
<dbReference type="SUPFAM" id="SSF55048">
    <property type="entry name" value="Probable ACP-binding domain of malonyl-CoA ACP transacylase"/>
    <property type="match status" value="1"/>
</dbReference>
<dbReference type="Pfam" id="PF00698">
    <property type="entry name" value="Acyl_transf_1"/>
    <property type="match status" value="1"/>
</dbReference>
<evidence type="ECO:0000256" key="9">
    <source>
        <dbReference type="PROSITE-ProRule" id="PRU01363"/>
    </source>
</evidence>
<dbReference type="InterPro" id="IPR018201">
    <property type="entry name" value="Ketoacyl_synth_AS"/>
</dbReference>
<dbReference type="InterPro" id="IPR016039">
    <property type="entry name" value="Thiolase-like"/>
</dbReference>
<comment type="pathway">
    <text evidence="1">Lipid metabolism; fatty acid biosynthesis.</text>
</comment>
<sequence length="2520" mass="278628">MKTRNSLSQFNNIGAWIEHWADLHPEKVAFTFLEEDPLALHSITYAELLQRSQAIAAALLTTAQPGDRVILTYQPGLEFIVAFLGCVQAGLIAVPVYPPTSPKDWPRFVKIVINSDAQHICTTQNLAQLSQAGIAMTPPLAGLNVIATDTLDHDKNEYLCCGATQDTVAFLQYTSGSTGNPKGVMLTHGNLYHNECLIKEALQIDVDSVAVCWLPQYHDMGLIGNILGVLFNGISSTLMSPITYLKQPYRWLKAISDYRATISGGPNFAYELCTKKIADEKLAELDLSSWAIAYNGAEPIRMSTLDKFSKKFAPCGFNRQAFTPLYGLAESSLLVTHHPYNTPIVTLKADLDSLSKGKATPAADHSAGKILVSSGEVIDQTLRIVNPDTLNLCADNEVGEIWIQGASVSSGYWKNPEATEATFNAFIDSSKEGPFLRTGDLGFLQGESLFITGRLKEMMIVDGRNLYPQDIEETIQAVSPIFRVGCGAVFSNDDEAVFAVQELSDHTELSPDEITHLVQTALRNVNEQHQLALEAVILIEQGSLLKTSSGKIRRTAMAQLHSQSKLKTISEHSPKDFLQLHSACNQPDSGSSPSHSYSHYETIILEAIAEALGINPDSLNPQASFSDFGLDSKTLVGLTGTIEERLGRSIPTNLFFDYPSISKLAKYLNDDIREVITENAKPSFKGDVAIIGIGCRFPGHANSPEEFWQLLVEGQDAIVETPSSRWDNKEYYDPDILAPGKMSTRWGGYLHREKDFDAAFFGIKDNEATLLDPQQRILLETSWHAFEHAGIPPESTAGGNVGVFVGISNVDYDRHCSKLGACTDPYAGTGNATSIAANRLSYFYDWRGPSVAVDTACSSSLVALHQACQSLKNGECELAITAAVNLILSPELSITFSKSGMMAADGRCKAFDDSADGYVRSEGCGVLILKNLEKAQQDRDNIIAVVKGSAITQDGRSNGITAPNGPAQIKTIRDALQRASLTANDIQYVESHGTGTALGDPVELHALAQAYGQKRHDNLMIGSVKTNIGHLESASGIAGVIKTALCIQQKLLPRNLHLDTPNRQFDWQNNSIEVVNDNTPWQLSDGNKRRAGVSSFGFGGTNAHVILEEPPRLDQDEHPSIQNNANTLFCLSAKDRSALQTNIRQYQKFLSNTDMDFNTLVASQNCSRTHFDERLVIKCDSVAGLREDLNSINWAKPKSNIFSSRRRTSTQRAKIIWMFTGQGSQHLGMGHELYHTQHAFRDAIEQCHAILLTLSDINLKSFILDKDNQQNSKLIDRTDYTQPILFCYEYALAKILVRAGIQPDSLIGHSLGEIVAATIAGVFSLQDGIRIACIRGSLMQELPTKGGMMAVFAHKEDVVALLDPYPLVSIGALNGHGQVVLSGCEQSLDGLALLFEERDIETRKLKVSHGFHSPLMEPILDDFRNVLKTIQLNPPKYNVVSNVTAASAGMEMTTIDYWCKHVVATVNFQGGLQNVAGEKQAIFIEVGPKPTLSAIAKRGLGRDSVRIIPLVQDPDHEQESLLDAVAQCYTSGININWANLMDAANSPKADLPLYPFQRKYYWLTGTLSKACEPTSHSNNNAVHPLLGQQQHSPYLKNGELHFITYPGVETNSWAGTFKQSNTIHYHLNHFLEMAIEIGHEALQTRKLHILDLELHQRMSTVQGQQQSIHTIAERRASNELRIQFYTQPQPDDLNSDQWVLLCSASISSKFNSRLQTLTEINTTAPAANQASDMANFFDANRRARTQYCSNDKNVVTATQLLDNSLLCEVDFSGLQSSRSTRLWIKPEAIQGLYQIIGFFCESLRSNEEIRPGVEFTPYCVRSIVWNEPLPERGHVFMRHVSSWSEEAEHTEMDLFVFDEAGHMTMRIDGIQLKSRIRIRLTLAEKVRSVGMEERIDIIASIIADSLAANLGGQAMDIDMSSSLAELGVDSITVISTLSRLKNELSIDIPVGEIHKARSVENFTTLLAAKLGDAELVKSAATAMRGTCAVLREGLPGVLPLFFIHAGDDGALQYLDMANAFGDDIPFYVMLPNLTSEDQQPAQLEHVIQQLVSDIQEEQPHGPYMLAGWSLGATLSILVANHLAQKGEEVRFVSLIDAPRICGTNFSQEELQRCINKITQNLATMNSDQLAQYRIQLRLLYEQTLHIAVPTASYELKHFQSECVQSNAIPMATAQDWASASSRRMHSQTIPGDHISLFKSGNVETLASFLRRQIRSSGTISNRFLCDSIERGGLAHSVLAGKPELNESNHPTATLKLDEDHPYFFDHELDHIPGILIMAGAWELICRSTLEFDPFNPILSRSVGQCSLLFDRFAEKDTPLQYELICTDGNTHSIKLECHIIQAQQRIGTYAMQLDYARSKPVMALPTSRQILSSGLEILHKQLESNVLIQLPVHSETRWECQPQMPEPGHYLYHTTLGYGCLNPIYVLEATRQFLTYLSHDQFGVEIGTHVNLIDIALTFNDTIDFNQDVRMILTPQPGLVEKDAFQTISVLWVQAGRTVVISQITAQITHDETYQNQRSR</sequence>
<dbReference type="GO" id="GO:0005737">
    <property type="term" value="C:cytoplasm"/>
    <property type="evidence" value="ECO:0007669"/>
    <property type="project" value="TreeGrafter"/>
</dbReference>
<feature type="domain" description="Ketosynthase family 3 (KS3)" evidence="11">
    <location>
        <begin position="685"/>
        <end position="1109"/>
    </location>
</feature>
<keyword evidence="4" id="KW-0597">Phosphoprotein</keyword>
<dbReference type="Pfam" id="PF03756">
    <property type="entry name" value="AfsA"/>
    <property type="match status" value="1"/>
</dbReference>
<dbReference type="PANTHER" id="PTHR43775:SF51">
    <property type="entry name" value="INACTIVE PHENOLPHTHIOCEROL SYNTHESIS POLYKETIDE SYNTHASE TYPE I PKS1-RELATED"/>
    <property type="match status" value="1"/>
</dbReference>
<feature type="domain" description="Carrier" evidence="10">
    <location>
        <begin position="1889"/>
        <end position="1970"/>
    </location>
</feature>
<comment type="caution">
    <text evidence="9">Lacks conserved residue(s) required for the propagation of feature annotation.</text>
</comment>
<feature type="domain" description="PKS/mFAS DH" evidence="12">
    <location>
        <begin position="1583"/>
        <end position="1881"/>
    </location>
</feature>
<dbReference type="Gene3D" id="3.10.129.110">
    <property type="entry name" value="Polyketide synthase dehydratase"/>
    <property type="match status" value="1"/>
</dbReference>
<gene>
    <name evidence="13" type="ORF">Kalk_15255</name>
</gene>
<dbReference type="InterPro" id="IPR050091">
    <property type="entry name" value="PKS_NRPS_Biosynth_Enz"/>
</dbReference>
<dbReference type="Pfam" id="PF00550">
    <property type="entry name" value="PP-binding"/>
    <property type="match status" value="2"/>
</dbReference>
<evidence type="ECO:0008006" key="15">
    <source>
        <dbReference type="Google" id="ProtNLM"/>
    </source>
</evidence>
<dbReference type="Gene3D" id="3.40.50.12780">
    <property type="entry name" value="N-terminal domain of ligase-like"/>
    <property type="match status" value="1"/>
</dbReference>
<dbReference type="InterPro" id="IPR045851">
    <property type="entry name" value="AMP-bd_C_sf"/>
</dbReference>
<dbReference type="PROSITE" id="PS52004">
    <property type="entry name" value="KS3_2"/>
    <property type="match status" value="1"/>
</dbReference>
<dbReference type="PROSITE" id="PS00455">
    <property type="entry name" value="AMP_BINDING"/>
    <property type="match status" value="1"/>
</dbReference>
<dbReference type="CDD" id="cd05931">
    <property type="entry name" value="FAAL"/>
    <property type="match status" value="1"/>
</dbReference>
<dbReference type="InterPro" id="IPR032821">
    <property type="entry name" value="PKS_assoc"/>
</dbReference>
<evidence type="ECO:0000259" key="11">
    <source>
        <dbReference type="PROSITE" id="PS52004"/>
    </source>
</evidence>
<accession>A0A2K9LQD8</accession>
<dbReference type="InterPro" id="IPR014030">
    <property type="entry name" value="Ketoacyl_synth_N"/>
</dbReference>
<dbReference type="UniPathway" id="UPA00094"/>
<dbReference type="SMART" id="SM00823">
    <property type="entry name" value="PKS_PP"/>
    <property type="match status" value="2"/>
</dbReference>
<dbReference type="InterPro" id="IPR025110">
    <property type="entry name" value="AMP-bd_C"/>
</dbReference>
<dbReference type="KEGG" id="kak:Kalk_15255"/>
<dbReference type="InterPro" id="IPR029058">
    <property type="entry name" value="AB_hydrolase_fold"/>
</dbReference>
<dbReference type="GO" id="GO:0031177">
    <property type="term" value="F:phosphopantetheine binding"/>
    <property type="evidence" value="ECO:0007669"/>
    <property type="project" value="InterPro"/>
</dbReference>
<keyword evidence="5" id="KW-0808">Transferase</keyword>
<dbReference type="SMART" id="SM00825">
    <property type="entry name" value="PKS_KS"/>
    <property type="match status" value="1"/>
</dbReference>
<comment type="similarity">
    <text evidence="2">Belongs to the ATP-dependent AMP-binding enzyme family.</text>
</comment>
<evidence type="ECO:0000259" key="12">
    <source>
        <dbReference type="PROSITE" id="PS52019"/>
    </source>
</evidence>
<dbReference type="GO" id="GO:0005886">
    <property type="term" value="C:plasma membrane"/>
    <property type="evidence" value="ECO:0007669"/>
    <property type="project" value="TreeGrafter"/>
</dbReference>
<dbReference type="Pfam" id="PF00501">
    <property type="entry name" value="AMP-binding"/>
    <property type="match status" value="1"/>
</dbReference>
<dbReference type="InterPro" id="IPR016035">
    <property type="entry name" value="Acyl_Trfase/lysoPLipase"/>
</dbReference>
<dbReference type="InterPro" id="IPR014031">
    <property type="entry name" value="Ketoacyl_synth_C"/>
</dbReference>
<dbReference type="SUPFAM" id="SSF52151">
    <property type="entry name" value="FabD/lysophospholipase-like"/>
    <property type="match status" value="1"/>
</dbReference>
<keyword evidence="3" id="KW-0596">Phosphopantetheine</keyword>
<dbReference type="SUPFAM" id="SSF53474">
    <property type="entry name" value="alpha/beta-Hydrolases"/>
    <property type="match status" value="1"/>
</dbReference>
<comment type="function">
    <text evidence="8">Involved in production of the polyketide antibiotic thailandamide.</text>
</comment>
<dbReference type="FunFam" id="3.40.50.12780:FF:000013">
    <property type="entry name" value="Long-chain-fatty-acid--AMP ligase FadD32"/>
    <property type="match status" value="1"/>
</dbReference>
<dbReference type="Pfam" id="PF23024">
    <property type="entry name" value="AMP-dom_DIP2-like"/>
    <property type="match status" value="1"/>
</dbReference>
<proteinExistence type="inferred from homology"/>
<dbReference type="Gene3D" id="3.40.366.10">
    <property type="entry name" value="Malonyl-Coenzyme A Acyl Carrier Protein, domain 2"/>
    <property type="match status" value="1"/>
</dbReference>